<name>C7NFP0_KYTSD</name>
<evidence type="ECO:0000256" key="5">
    <source>
        <dbReference type="ARBA" id="ARBA00023136"/>
    </source>
</evidence>
<protein>
    <submittedName>
        <fullName evidence="9">ResB protein required for cytochrome c biosynthesis</fullName>
    </submittedName>
</protein>
<dbReference type="STRING" id="478801.Ksed_24330"/>
<dbReference type="GO" id="GO:0016020">
    <property type="term" value="C:membrane"/>
    <property type="evidence" value="ECO:0007669"/>
    <property type="project" value="UniProtKB-SubCell"/>
</dbReference>
<dbReference type="AlphaFoldDB" id="C7NFP0"/>
<keyword evidence="5 7" id="KW-0472">Membrane</keyword>
<dbReference type="InterPro" id="IPR007816">
    <property type="entry name" value="ResB-like_domain"/>
</dbReference>
<evidence type="ECO:0000256" key="1">
    <source>
        <dbReference type="ARBA" id="ARBA00004141"/>
    </source>
</evidence>
<evidence type="ECO:0000256" key="6">
    <source>
        <dbReference type="SAM" id="MobiDB-lite"/>
    </source>
</evidence>
<dbReference type="RefSeq" id="WP_015780325.1">
    <property type="nucleotide sequence ID" value="NC_013169.1"/>
</dbReference>
<dbReference type="EMBL" id="CP001686">
    <property type="protein sequence ID" value="ACV07398.1"/>
    <property type="molecule type" value="Genomic_DNA"/>
</dbReference>
<evidence type="ECO:0000259" key="8">
    <source>
        <dbReference type="Pfam" id="PF05140"/>
    </source>
</evidence>
<evidence type="ECO:0000256" key="4">
    <source>
        <dbReference type="ARBA" id="ARBA00022989"/>
    </source>
</evidence>
<feature type="transmembrane region" description="Helical" evidence="7">
    <location>
        <begin position="72"/>
        <end position="92"/>
    </location>
</feature>
<dbReference type="Proteomes" id="UP000006666">
    <property type="component" value="Chromosome"/>
</dbReference>
<evidence type="ECO:0000256" key="3">
    <source>
        <dbReference type="ARBA" id="ARBA00022748"/>
    </source>
</evidence>
<feature type="transmembrane region" description="Helical" evidence="7">
    <location>
        <begin position="175"/>
        <end position="196"/>
    </location>
</feature>
<dbReference type="GO" id="GO:0017004">
    <property type="term" value="P:cytochrome complex assembly"/>
    <property type="evidence" value="ECO:0007669"/>
    <property type="project" value="UniProtKB-KW"/>
</dbReference>
<keyword evidence="10" id="KW-1185">Reference proteome</keyword>
<organism evidence="9 10">
    <name type="scientific">Kytococcus sedentarius (strain ATCC 14392 / DSM 20547 / JCM 11482 / CCUG 33030 / NBRC 15357 / NCTC 11040 / CCM 314 / 541)</name>
    <name type="common">Micrococcus sedentarius</name>
    <dbReference type="NCBI Taxonomy" id="478801"/>
    <lineage>
        <taxon>Bacteria</taxon>
        <taxon>Bacillati</taxon>
        <taxon>Actinomycetota</taxon>
        <taxon>Actinomycetes</taxon>
        <taxon>Micrococcales</taxon>
        <taxon>Kytococcaceae</taxon>
        <taxon>Kytococcus</taxon>
    </lineage>
</organism>
<dbReference type="PANTHER" id="PTHR31566:SF0">
    <property type="entry name" value="CYTOCHROME C BIOGENESIS PROTEIN CCS1, CHLOROPLASTIC"/>
    <property type="match status" value="1"/>
</dbReference>
<keyword evidence="3" id="KW-0201">Cytochrome c-type biogenesis</keyword>
<dbReference type="Pfam" id="PF05140">
    <property type="entry name" value="ResB"/>
    <property type="match status" value="1"/>
</dbReference>
<evidence type="ECO:0000256" key="7">
    <source>
        <dbReference type="SAM" id="Phobius"/>
    </source>
</evidence>
<keyword evidence="2 7" id="KW-0812">Transmembrane</keyword>
<dbReference type="HOGENOM" id="CLU_023092_0_0_11"/>
<keyword evidence="4 7" id="KW-1133">Transmembrane helix</keyword>
<evidence type="ECO:0000256" key="2">
    <source>
        <dbReference type="ARBA" id="ARBA00022692"/>
    </source>
</evidence>
<dbReference type="InterPro" id="IPR023494">
    <property type="entry name" value="Cyt_c_bgen_Ccs1/CcsB/ResB"/>
</dbReference>
<dbReference type="PANTHER" id="PTHR31566">
    <property type="entry name" value="CYTOCHROME C BIOGENESIS PROTEIN CCS1, CHLOROPLASTIC"/>
    <property type="match status" value="1"/>
</dbReference>
<proteinExistence type="predicted"/>
<feature type="transmembrane region" description="Helical" evidence="7">
    <location>
        <begin position="448"/>
        <end position="467"/>
    </location>
</feature>
<dbReference type="KEGG" id="kse:Ksed_24330"/>
<comment type="subcellular location">
    <subcellularLocation>
        <location evidence="1">Membrane</location>
        <topology evidence="1">Multi-pass membrane protein</topology>
    </subcellularLocation>
</comment>
<sequence>MRGTLRWAWSQLTSMRTALLLLMLLAVAAVPGSIWPQRSVDAAAVDRYEQDHPKLAPVLDALQLFDVYSSPWFAAIYLLLFTSLVGCILPRTRVYLRGWRQRPPAVPRRMTRMPGNRVLAVPGATAAPAAEVDGVADAIAAMGRARRYRVREESPREGVREVSLETGMLRELGNLIFHTSLVGVLISVAIGYLFGWRAEVLVVEGDEFTSSNGRFDTLNAGPWVDTRDLPAFRLAVDAVDVEFETNADAGPGQFGQPRFFEVDARFDDGDGERAQKLRVNSPLSVGGARIYLLGNGYAPQVSVRNAEGDLVYREASPMLVQDNQYTSSGAFKISASGTDEQIGLAGLFLPTQAITADRGPHSTFPGLADPALVMTAWEGTLFPGGRPQSVFTLQTDQMEQVEGEDGTPVRIFLRPGETFQLPDDRGEVAFEEVKRFAGLSVSHDPGQVPALVFSMVGLAGLIMTLTIRRRRYFFRVTGGTAPAGPGEVHPGGAHPIEVDMAGLAKGHDPTVSDGVDSLEKDLRKRLGLPPAEDATPAGGATGPHPTDDPDAGGGPTGPRQTPEEK</sequence>
<accession>C7NFP0</accession>
<dbReference type="eggNOG" id="COG1333">
    <property type="taxonomic scope" value="Bacteria"/>
</dbReference>
<feature type="region of interest" description="Disordered" evidence="6">
    <location>
        <begin position="504"/>
        <end position="565"/>
    </location>
</feature>
<evidence type="ECO:0000313" key="9">
    <source>
        <dbReference type="EMBL" id="ACV07398.1"/>
    </source>
</evidence>
<reference evidence="9 10" key="1">
    <citation type="journal article" date="2009" name="Stand. Genomic Sci.">
        <title>Complete genome sequence of Kytococcus sedentarius type strain (541).</title>
        <authorList>
            <person name="Sims D."/>
            <person name="Brettin T."/>
            <person name="Detter J.C."/>
            <person name="Han C."/>
            <person name="Lapidus A."/>
            <person name="Copeland A."/>
            <person name="Glavina Del Rio T."/>
            <person name="Nolan M."/>
            <person name="Chen F."/>
            <person name="Lucas S."/>
            <person name="Tice H."/>
            <person name="Cheng J.F."/>
            <person name="Bruce D."/>
            <person name="Goodwin L."/>
            <person name="Pitluck S."/>
            <person name="Ovchinnikova G."/>
            <person name="Pati A."/>
            <person name="Ivanova N."/>
            <person name="Mavrommatis K."/>
            <person name="Chen A."/>
            <person name="Palaniappan K."/>
            <person name="D'haeseleer P."/>
            <person name="Chain P."/>
            <person name="Bristow J."/>
            <person name="Eisen J.A."/>
            <person name="Markowitz V."/>
            <person name="Hugenholtz P."/>
            <person name="Schneider S."/>
            <person name="Goker M."/>
            <person name="Pukall R."/>
            <person name="Kyrpides N.C."/>
            <person name="Klenk H.P."/>
        </authorList>
    </citation>
    <scope>NUCLEOTIDE SEQUENCE [LARGE SCALE GENOMIC DNA]</scope>
    <source>
        <strain evidence="10">ATCC 14392 / DSM 20547 / JCM 11482 / CCUG 33030 / NBRC 15357 / NCTC 11040 / CCM 314 / 541</strain>
    </source>
</reference>
<evidence type="ECO:0000313" key="10">
    <source>
        <dbReference type="Proteomes" id="UP000006666"/>
    </source>
</evidence>
<feature type="domain" description="ResB-like" evidence="8">
    <location>
        <begin position="15"/>
        <end position="509"/>
    </location>
</feature>
<gene>
    <name evidence="9" type="ordered locus">Ksed_24330</name>
</gene>